<proteinExistence type="predicted"/>
<gene>
    <name evidence="1" type="ORF">Patl1_15067</name>
</gene>
<protein>
    <submittedName>
        <fullName evidence="1">Uncharacterized protein</fullName>
    </submittedName>
</protein>
<sequence length="316" mass="35097">MNGVVAGKVGTDITICKPDIKGDFMSTSAWDLIRVKGTEHVGMDWIWHHLLPKKISVCMWKACFNGLALDSQVQSLGIPLASRCNCCTLGHTESLNHVLCNGSIAAEVWKTAAITLGIDHVYGLSWWSTMSRCKACMENSTESADNVWLAVKVWIRKISSLMVKQWPISARDDVILRALEVPYVDRVRAILKLVYWRKLTEGWIKLNVDGCCQGNPGNCGGGGVIRDVRGFFKGAFSSSFGHGTNNEAELRALLAETYISPFTINHQLREGNSAVDFLARQGEEGNNNTFLDFNSLPRKLKGILWLDKAGLPQIRW</sequence>
<dbReference type="EMBL" id="CM047902">
    <property type="protein sequence ID" value="KAJ0095450.1"/>
    <property type="molecule type" value="Genomic_DNA"/>
</dbReference>
<dbReference type="Proteomes" id="UP001164250">
    <property type="component" value="Chromosome 6"/>
</dbReference>
<organism evidence="1 2">
    <name type="scientific">Pistacia atlantica</name>
    <dbReference type="NCBI Taxonomy" id="434234"/>
    <lineage>
        <taxon>Eukaryota</taxon>
        <taxon>Viridiplantae</taxon>
        <taxon>Streptophyta</taxon>
        <taxon>Embryophyta</taxon>
        <taxon>Tracheophyta</taxon>
        <taxon>Spermatophyta</taxon>
        <taxon>Magnoliopsida</taxon>
        <taxon>eudicotyledons</taxon>
        <taxon>Gunneridae</taxon>
        <taxon>Pentapetalae</taxon>
        <taxon>rosids</taxon>
        <taxon>malvids</taxon>
        <taxon>Sapindales</taxon>
        <taxon>Anacardiaceae</taxon>
        <taxon>Pistacia</taxon>
    </lineage>
</organism>
<name>A0ACC1B955_9ROSI</name>
<evidence type="ECO:0000313" key="2">
    <source>
        <dbReference type="Proteomes" id="UP001164250"/>
    </source>
</evidence>
<evidence type="ECO:0000313" key="1">
    <source>
        <dbReference type="EMBL" id="KAJ0095450.1"/>
    </source>
</evidence>
<reference evidence="2" key="1">
    <citation type="journal article" date="2023" name="G3 (Bethesda)">
        <title>Genome assembly and association tests identify interacting loci associated with vigor, precocity, and sex in interspecific pistachio rootstocks.</title>
        <authorList>
            <person name="Palmer W."/>
            <person name="Jacygrad E."/>
            <person name="Sagayaradj S."/>
            <person name="Cavanaugh K."/>
            <person name="Han R."/>
            <person name="Bertier L."/>
            <person name="Beede B."/>
            <person name="Kafkas S."/>
            <person name="Golino D."/>
            <person name="Preece J."/>
            <person name="Michelmore R."/>
        </authorList>
    </citation>
    <scope>NUCLEOTIDE SEQUENCE [LARGE SCALE GENOMIC DNA]</scope>
</reference>
<accession>A0ACC1B955</accession>
<comment type="caution">
    <text evidence="1">The sequence shown here is derived from an EMBL/GenBank/DDBJ whole genome shotgun (WGS) entry which is preliminary data.</text>
</comment>
<keyword evidence="2" id="KW-1185">Reference proteome</keyword>